<dbReference type="STRING" id="1448320.A0A319DLM2"/>
<dbReference type="Pfam" id="PF24809">
    <property type="entry name" value="DUF7708"/>
    <property type="match status" value="1"/>
</dbReference>
<dbReference type="PANTHER" id="PTHR10039:SF11">
    <property type="entry name" value="NACHT DOMAIN PROTEIN (AFU_ORTHOLOGUE AFUA_1G01490)"/>
    <property type="match status" value="1"/>
</dbReference>
<dbReference type="OrthoDB" id="2546325at2759"/>
<dbReference type="InterPro" id="IPR056884">
    <property type="entry name" value="NPHP3-like_N"/>
</dbReference>
<dbReference type="Proteomes" id="UP000247810">
    <property type="component" value="Unassembled WGS sequence"/>
</dbReference>
<feature type="domain" description="DUF7708" evidence="2">
    <location>
        <begin position="181"/>
        <end position="296"/>
    </location>
</feature>
<evidence type="ECO:0000259" key="2">
    <source>
        <dbReference type="Pfam" id="PF24809"/>
    </source>
</evidence>
<feature type="domain" description="Nephrocystin 3-like N-terminal" evidence="3">
    <location>
        <begin position="352"/>
        <end position="506"/>
    </location>
</feature>
<evidence type="ECO:0000313" key="5">
    <source>
        <dbReference type="Proteomes" id="UP000247810"/>
    </source>
</evidence>
<keyword evidence="5" id="KW-1185">Reference proteome</keyword>
<dbReference type="VEuPathDB" id="FungiDB:BO71DRAFT_480340"/>
<protein>
    <submittedName>
        <fullName evidence="4">NACHT domain protein</fullName>
    </submittedName>
</protein>
<evidence type="ECO:0000256" key="1">
    <source>
        <dbReference type="ARBA" id="ARBA00022737"/>
    </source>
</evidence>
<dbReference type="PANTHER" id="PTHR10039">
    <property type="entry name" value="AMELOGENIN"/>
    <property type="match status" value="1"/>
</dbReference>
<dbReference type="EMBL" id="KZ825811">
    <property type="protein sequence ID" value="PYH98450.1"/>
    <property type="molecule type" value="Genomic_DNA"/>
</dbReference>
<dbReference type="Pfam" id="PF24883">
    <property type="entry name" value="NPHP3_N"/>
    <property type="match status" value="1"/>
</dbReference>
<dbReference type="Gene3D" id="1.25.40.10">
    <property type="entry name" value="Tetratricopeptide repeat domain"/>
    <property type="match status" value="1"/>
</dbReference>
<dbReference type="InterPro" id="IPR056125">
    <property type="entry name" value="DUF7708"/>
</dbReference>
<keyword evidence="1" id="KW-0677">Repeat</keyword>
<reference evidence="4 5" key="1">
    <citation type="submission" date="2018-02" db="EMBL/GenBank/DDBJ databases">
        <title>The genomes of Aspergillus section Nigri reveals drivers in fungal speciation.</title>
        <authorList>
            <consortium name="DOE Joint Genome Institute"/>
            <person name="Vesth T.C."/>
            <person name="Nybo J."/>
            <person name="Theobald S."/>
            <person name="Brandl J."/>
            <person name="Frisvad J.C."/>
            <person name="Nielsen K.F."/>
            <person name="Lyhne E.K."/>
            <person name="Kogle M.E."/>
            <person name="Kuo A."/>
            <person name="Riley R."/>
            <person name="Clum A."/>
            <person name="Nolan M."/>
            <person name="Lipzen A."/>
            <person name="Salamov A."/>
            <person name="Henrissat B."/>
            <person name="Wiebenga A."/>
            <person name="De vries R.P."/>
            <person name="Grigoriev I.V."/>
            <person name="Mortensen U.H."/>
            <person name="Andersen M.R."/>
            <person name="Baker S.E."/>
        </authorList>
    </citation>
    <scope>NUCLEOTIDE SEQUENCE [LARGE SCALE GENOMIC DNA]</scope>
    <source>
        <strain evidence="4 5">CBS 707.79</strain>
    </source>
</reference>
<evidence type="ECO:0000259" key="3">
    <source>
        <dbReference type="Pfam" id="PF24883"/>
    </source>
</evidence>
<dbReference type="InterPro" id="IPR027417">
    <property type="entry name" value="P-loop_NTPase"/>
</dbReference>
<accession>A0A319DLM2</accession>
<dbReference type="Gene3D" id="3.40.50.300">
    <property type="entry name" value="P-loop containing nucleotide triphosphate hydrolases"/>
    <property type="match status" value="1"/>
</dbReference>
<proteinExistence type="predicted"/>
<evidence type="ECO:0000313" key="4">
    <source>
        <dbReference type="EMBL" id="PYH98450.1"/>
    </source>
</evidence>
<name>A0A319DLM2_9EURO</name>
<sequence length="2082" mass="233502">MAFSKRDEPPRQTPAYRVRTTVIAQIAQCSGFRAHPASLTLAESRKFIYRLVTTNEKNPIALALYYASHHPLPLIQYSMSSTRATGNTAVNGGAASLPILRETVTTVSQECPSRLGLSATEVQAKAPTLDVFFDAIAAERLRRMPPDGSRLDGALRRASRLAVAVGSLRDSVSSFMDGAEEATKLVWGTTLLLLEMGIDHIEVIESLFGRYGRITLGISLLLQQETFFPTSRALQQQVAEIYAHLLQLVVHVASEYRQGSRTQHWQAMSTAVDTAFFRYMNRFITHWRRIFALVLESSTAKMQTTVDLPAIYQFLELQDRPLQMMLEGHNHSLADGSFSWFDPHLTTFAMGRRCLMMVRGNPGAGKSALAQWTVERLQASSEYDIWNVIPVIIRSDVPISTLTLSILKGILIQMLDHCVSSRKTQDGILLAVMGALELAVSGASDPQVEGHLWTAIRTAVQSNLHFMLVVDGFDQMKHAETTVSAFLGLLQDTVANTPSKLIIFSRPMSADLLPIRETAMTHQIAMTAATTQQDLQEAVTDMMIADSSFSGLEQTQRESLSASIVTRSLGCFVWAQLAVEAVRHQTTFNDMTSAVARMPNTLGDLIDYHLRNINLNCVGTQSLLAWLAASERPLRIPEVEQLLAVDLGTLKVAPRAPNVERDVFQPLNRLVSVHDGFVSFRHPMIREHIQARAQMRQELPFSLADAHFDLLIRCLAWVRRSVTDEVTVAWDKMSVYVRDRYLDAYVLLEYTARYWLSHMLASPMASSDRELSFPTSFRRAMPNTVLFSQLELTNRESQFSRSSIVELYRLAVGVRRVVLGNDSTAVLQSLILSARAAEKAHSSWANDHMYQAWTLSRGQLGSSNTITRDLEQMLVSAPEGASHADRAAGMKTDALRDMTLAGWGSSDLSFAQRLQYLDRLVNTYQENKQNDEAYSVSKQFYRQTVKTYGAHSSETMQAADFLTKHFKIAPPDELALELARTKYETMLQSMDATDPRRIAYSLYLAQLYEENGHLGKAETVLSRLWSGLSAREVDNSTSWDQKTKVAFYYSQFLRRQKRPDQATTILRELSADLEAEGGVKSPEMVKRADELRGEAREMNLTDMDRALAMQMWKYYKSSGQQYSPQAVSLAESLTDGMIPTRDQSAAETEYMLAAVSPDDYDLLPGWIDTLASAGGERDMMAILMLAHQLATQHIGEEEWRDGSDCAWAVLKHTWPSVEDPQSKAKFSPDLAPVMSTLALDFAYCLFRRLDVATSTIVYGNAFRASITAEQVAVPAVNTVMKTVVEFYETTFQFDKALVLLHQVSEFYTSRLGVQDKNTLDSLYYEADLALRLDRRQEAEDSYRRIYKGCIRDGKISSSGVRAAVALVTLYEQDKKWDSALEVYRHLWPTLVRFDEKDGYDRALLEGLLPKTYSGYMAILDSTSTTAGYAERHQVAQQHQQLCRKLYGPTSARTRDATMYLAGLCAGSDHHTGEAIDLYRQVLKTNDWVPAAEASRSLPDMTQTLPMDIKHKMAQLHMRKKDTSPQACSLYTEELALSKQQQGLSAPTTLLWLREIARLYSLQDSIDSRHKGSVLLNEHVNEVVHVTANQDALIDRARQLAKIYLECGYTTEGRELIDSLHQQVVHDTPAAQRQNLDEYRPAVFVASFEEVFGRTRTSRQILDDLAREGQVYNVFQQSLSSHDLMPTLAAGEKLHRLQTEQKRTGSAQKTQDKLYDYFCNTLSVAQPLRKKDVVRQFYAMCRRESLHDDYNINVVTQTTSMVRDLCNRSRFQDAADVTGVFHSFVHLTDGLRLTESIFTAIKLCLYLSGHQVTKCTDTTTAKAMSLESQLLLQEIMTNAKDLQLEFSELPFEELNDLVTVLGEHEMFQDLEAILTDLWTSRIVQKTWTLPAVVWIGRRLVETRFCRGHVNSATTLGKDICYNLRQVWGNSDPVTLEMNKLLSGLYAASGNHLAAAALHETALAELLNNETEDQPAAIEAVTQHLELLQHAQSRLSKEGQSGALDAEAAQERVQQIATKFGLSEAKLEAATSAGDESVGMWERPRRFSLDVEETTKHSNHLRQSSGSSLLTGNAGAKRLSITAL</sequence>
<dbReference type="InterPro" id="IPR011990">
    <property type="entry name" value="TPR-like_helical_dom_sf"/>
</dbReference>
<organism evidence="4 5">
    <name type="scientific">Aspergillus ellipticus CBS 707.79</name>
    <dbReference type="NCBI Taxonomy" id="1448320"/>
    <lineage>
        <taxon>Eukaryota</taxon>
        <taxon>Fungi</taxon>
        <taxon>Dikarya</taxon>
        <taxon>Ascomycota</taxon>
        <taxon>Pezizomycotina</taxon>
        <taxon>Eurotiomycetes</taxon>
        <taxon>Eurotiomycetidae</taxon>
        <taxon>Eurotiales</taxon>
        <taxon>Aspergillaceae</taxon>
        <taxon>Aspergillus</taxon>
        <taxon>Aspergillus subgen. Circumdati</taxon>
    </lineage>
</organism>
<gene>
    <name evidence="4" type="ORF">BO71DRAFT_480340</name>
</gene>